<dbReference type="EMBL" id="FQUJ01000019">
    <property type="protein sequence ID" value="SHF70785.1"/>
    <property type="molecule type" value="Genomic_DNA"/>
</dbReference>
<feature type="transmembrane region" description="Helical" evidence="8">
    <location>
        <begin position="20"/>
        <end position="42"/>
    </location>
</feature>
<dbReference type="STRING" id="1121942.SAMN02745148_03344"/>
<keyword evidence="3" id="KW-0328">Glycosyltransferase</keyword>
<keyword evidence="7 8" id="KW-0472">Membrane</keyword>
<accession>A0A1M5DV19</accession>
<evidence type="ECO:0000256" key="7">
    <source>
        <dbReference type="ARBA" id="ARBA00023136"/>
    </source>
</evidence>
<evidence type="ECO:0000313" key="11">
    <source>
        <dbReference type="EMBL" id="SHF70785.1"/>
    </source>
</evidence>
<evidence type="ECO:0000256" key="3">
    <source>
        <dbReference type="ARBA" id="ARBA00022676"/>
    </source>
</evidence>
<dbReference type="InterPro" id="IPR037257">
    <property type="entry name" value="T2SS_E_N_sf"/>
</dbReference>
<dbReference type="Gene3D" id="3.30.300.160">
    <property type="entry name" value="Type II secretion system, protein E, N-terminal domain"/>
    <property type="match status" value="1"/>
</dbReference>
<dbReference type="SUPFAM" id="SSF160246">
    <property type="entry name" value="EspE N-terminal domain-like"/>
    <property type="match status" value="1"/>
</dbReference>
<evidence type="ECO:0000259" key="9">
    <source>
        <dbReference type="Pfam" id="PF05157"/>
    </source>
</evidence>
<feature type="domain" description="Glycosyltransferase 2-like" evidence="10">
    <location>
        <begin position="167"/>
        <end position="383"/>
    </location>
</feature>
<dbReference type="Gene3D" id="3.90.550.10">
    <property type="entry name" value="Spore Coat Polysaccharide Biosynthesis Protein SpsA, Chain A"/>
    <property type="match status" value="1"/>
</dbReference>
<dbReference type="PANTHER" id="PTHR43867:SF2">
    <property type="entry name" value="CELLULOSE SYNTHASE CATALYTIC SUBUNIT A [UDP-FORMING]"/>
    <property type="match status" value="1"/>
</dbReference>
<keyword evidence="12" id="KW-1185">Reference proteome</keyword>
<evidence type="ECO:0000256" key="6">
    <source>
        <dbReference type="ARBA" id="ARBA00022989"/>
    </source>
</evidence>
<comment type="pathway">
    <text evidence="2">Glycan metabolism.</text>
</comment>
<organism evidence="11 12">
    <name type="scientific">Modicisalibacter ilicicola DSM 19980</name>
    <dbReference type="NCBI Taxonomy" id="1121942"/>
    <lineage>
        <taxon>Bacteria</taxon>
        <taxon>Pseudomonadati</taxon>
        <taxon>Pseudomonadota</taxon>
        <taxon>Gammaproteobacteria</taxon>
        <taxon>Oceanospirillales</taxon>
        <taxon>Halomonadaceae</taxon>
        <taxon>Modicisalibacter</taxon>
    </lineage>
</organism>
<keyword evidence="6 8" id="KW-1133">Transmembrane helix</keyword>
<evidence type="ECO:0000256" key="2">
    <source>
        <dbReference type="ARBA" id="ARBA00004881"/>
    </source>
</evidence>
<comment type="subcellular location">
    <subcellularLocation>
        <location evidence="1">Membrane</location>
        <topology evidence="1">Multi-pass membrane protein</topology>
    </subcellularLocation>
</comment>
<feature type="transmembrane region" description="Helical" evidence="8">
    <location>
        <begin position="395"/>
        <end position="416"/>
    </location>
</feature>
<dbReference type="InterPro" id="IPR007831">
    <property type="entry name" value="T2SS_GspE_N"/>
</dbReference>
<keyword evidence="5 8" id="KW-0812">Transmembrane</keyword>
<dbReference type="AlphaFoldDB" id="A0A1M5DV19"/>
<dbReference type="Pfam" id="PF05157">
    <property type="entry name" value="MshEN"/>
    <property type="match status" value="1"/>
</dbReference>
<dbReference type="Pfam" id="PF13632">
    <property type="entry name" value="Glyco_trans_2_3"/>
    <property type="match status" value="1"/>
</dbReference>
<dbReference type="NCBIfam" id="NF011305">
    <property type="entry name" value="PRK14716.1-3"/>
    <property type="match status" value="1"/>
</dbReference>
<evidence type="ECO:0000256" key="5">
    <source>
        <dbReference type="ARBA" id="ARBA00022692"/>
    </source>
</evidence>
<reference evidence="11 12" key="1">
    <citation type="submission" date="2016-11" db="EMBL/GenBank/DDBJ databases">
        <authorList>
            <person name="Jaros S."/>
            <person name="Januszkiewicz K."/>
            <person name="Wedrychowicz H."/>
        </authorList>
    </citation>
    <scope>NUCLEOTIDE SEQUENCE [LARGE SCALE GENOMIC DNA]</scope>
    <source>
        <strain evidence="11 12">DSM 19980</strain>
    </source>
</reference>
<dbReference type="InterPro" id="IPR029044">
    <property type="entry name" value="Nucleotide-diphossugar_trans"/>
</dbReference>
<dbReference type="InterPro" id="IPR001173">
    <property type="entry name" value="Glyco_trans_2-like"/>
</dbReference>
<feature type="domain" description="Type II secretion system protein GspE N-terminal" evidence="9">
    <location>
        <begin position="540"/>
        <end position="624"/>
    </location>
</feature>
<evidence type="ECO:0000259" key="10">
    <source>
        <dbReference type="Pfam" id="PF13632"/>
    </source>
</evidence>
<feature type="transmembrane region" description="Helical" evidence="8">
    <location>
        <begin position="363"/>
        <end position="389"/>
    </location>
</feature>
<dbReference type="GO" id="GO:0016757">
    <property type="term" value="F:glycosyltransferase activity"/>
    <property type="evidence" value="ECO:0007669"/>
    <property type="project" value="UniProtKB-KW"/>
</dbReference>
<evidence type="ECO:0000256" key="1">
    <source>
        <dbReference type="ARBA" id="ARBA00004141"/>
    </source>
</evidence>
<sequence length="724" mass="83128">MPYWLIDGVIYCLYALKWMALFLASAMFLLGLDDLFIDIVYWGRRLKRASGIYRRNERADEERLFEKPEQPLAIMVPAWQEVGVVGEMARLLASTVDYENYQMFVGTYPNDPETQAEVDAVCQQYRNVHKVVCTRPGPTSKADCLNNVINAILSFEEAAGIEFAGLILHDAEDVISPMELRLFNYLLPRKDFIQIPVYPFPPGRWDFTAGHYLDEFAEYHSKDVVVREALTGQVPSAGVGTCFSRRAILTLLREGDGIAFDIQSLTEDYDIGYRLKEHGLEGIFVRYTVRDPKLSPFREKRLGVTPQVGGVICVREHFPLKFKAVVRQKARWITGIVFQGTQHLGWSRHWKTNYFLWRDRRGIIAYPIALLVNLLLIVMIGLWLTTLLLPDAWRFHSILEGPLLHWLLVLNGLLLANRLFQRLFFVTVFYGVVQGLLSIPRMMWSNAINFVANLRALKLFTSQRHSRQLTWEKTTHDFPSIDDPRRRPIGERLVERGIISSEVLDRVLLEPRQRRLGRELLNRNLIDSEQLAEVLAEQAGLEWSPLNPFALPPEVIEKLPRRLALRYSALPMEEQGDTLVLACENAISPVSLGAISRQLKRPVIARIVPQGRVTLGLRYWYLTPAQAADTHRLKECLARHPQPRALLESFCRHQLLLGDMILERGWVPPTLMTQALMDFDPTRESLGNHLLARRMLTSEALEQALLEQRREQQRAMALLEEAPA</sequence>
<dbReference type="RefSeq" id="WP_072824947.1">
    <property type="nucleotide sequence ID" value="NZ_FQUJ01000019.1"/>
</dbReference>
<proteinExistence type="predicted"/>
<keyword evidence="4" id="KW-0808">Transferase</keyword>
<dbReference type="GO" id="GO:0016020">
    <property type="term" value="C:membrane"/>
    <property type="evidence" value="ECO:0007669"/>
    <property type="project" value="UniProtKB-SubCell"/>
</dbReference>
<dbReference type="NCBIfam" id="NF012033">
    <property type="entry name" value="PRK15489.1"/>
    <property type="match status" value="1"/>
</dbReference>
<dbReference type="SUPFAM" id="SSF53448">
    <property type="entry name" value="Nucleotide-diphospho-sugar transferases"/>
    <property type="match status" value="1"/>
</dbReference>
<dbReference type="OrthoDB" id="5294733at2"/>
<evidence type="ECO:0000256" key="4">
    <source>
        <dbReference type="ARBA" id="ARBA00022679"/>
    </source>
</evidence>
<gene>
    <name evidence="11" type="ORF">SAMN02745148_03344</name>
</gene>
<feature type="transmembrane region" description="Helical" evidence="8">
    <location>
        <begin position="423"/>
        <end position="444"/>
    </location>
</feature>
<name>A0A1M5DV19_9GAMM</name>
<protein>
    <submittedName>
        <fullName evidence="11">Adsorption protein B</fullName>
    </submittedName>
</protein>
<evidence type="ECO:0000256" key="8">
    <source>
        <dbReference type="SAM" id="Phobius"/>
    </source>
</evidence>
<dbReference type="PANTHER" id="PTHR43867">
    <property type="entry name" value="CELLULOSE SYNTHASE CATALYTIC SUBUNIT A [UDP-FORMING]"/>
    <property type="match status" value="1"/>
</dbReference>
<evidence type="ECO:0000313" key="12">
    <source>
        <dbReference type="Proteomes" id="UP000184346"/>
    </source>
</evidence>
<dbReference type="InterPro" id="IPR050321">
    <property type="entry name" value="Glycosyltr_2/OpgH_subfam"/>
</dbReference>
<dbReference type="Proteomes" id="UP000184346">
    <property type="component" value="Unassembled WGS sequence"/>
</dbReference>